<reference evidence="2" key="2">
    <citation type="journal article" date="2015" name="Data Brief">
        <title>Shoot transcriptome of the giant reed, Arundo donax.</title>
        <authorList>
            <person name="Barrero R.A."/>
            <person name="Guerrero F.D."/>
            <person name="Moolhuijzen P."/>
            <person name="Goolsby J.A."/>
            <person name="Tidwell J."/>
            <person name="Bellgard S.E."/>
            <person name="Bellgard M.I."/>
        </authorList>
    </citation>
    <scope>NUCLEOTIDE SEQUENCE</scope>
    <source>
        <tissue evidence="2">Shoot tissue taken approximately 20 cm above the soil surface</tissue>
    </source>
</reference>
<reference evidence="2" key="1">
    <citation type="submission" date="2014-09" db="EMBL/GenBank/DDBJ databases">
        <authorList>
            <person name="Magalhaes I.L.F."/>
            <person name="Oliveira U."/>
            <person name="Santos F.R."/>
            <person name="Vidigal T.H.D.A."/>
            <person name="Brescovit A.D."/>
            <person name="Santos A.J."/>
        </authorList>
    </citation>
    <scope>NUCLEOTIDE SEQUENCE</scope>
    <source>
        <tissue evidence="2">Shoot tissue taken approximately 20 cm above the soil surface</tissue>
    </source>
</reference>
<organism evidence="2">
    <name type="scientific">Arundo donax</name>
    <name type="common">Giant reed</name>
    <name type="synonym">Donax arundinaceus</name>
    <dbReference type="NCBI Taxonomy" id="35708"/>
    <lineage>
        <taxon>Eukaryota</taxon>
        <taxon>Viridiplantae</taxon>
        <taxon>Streptophyta</taxon>
        <taxon>Embryophyta</taxon>
        <taxon>Tracheophyta</taxon>
        <taxon>Spermatophyta</taxon>
        <taxon>Magnoliopsida</taxon>
        <taxon>Liliopsida</taxon>
        <taxon>Poales</taxon>
        <taxon>Poaceae</taxon>
        <taxon>PACMAD clade</taxon>
        <taxon>Arundinoideae</taxon>
        <taxon>Arundineae</taxon>
        <taxon>Arundo</taxon>
    </lineage>
</organism>
<keyword evidence="1" id="KW-0812">Transmembrane</keyword>
<keyword evidence="1" id="KW-1133">Transmembrane helix</keyword>
<evidence type="ECO:0000313" key="2">
    <source>
        <dbReference type="EMBL" id="JAD75752.1"/>
    </source>
</evidence>
<dbReference type="AlphaFoldDB" id="A0A0A9CW73"/>
<protein>
    <submittedName>
        <fullName evidence="2">Uncharacterized protein</fullName>
    </submittedName>
</protein>
<accession>A0A0A9CW73</accession>
<dbReference type="EMBL" id="GBRH01222143">
    <property type="protein sequence ID" value="JAD75752.1"/>
    <property type="molecule type" value="Transcribed_RNA"/>
</dbReference>
<keyword evidence="1" id="KW-0472">Membrane</keyword>
<proteinExistence type="predicted"/>
<feature type="transmembrane region" description="Helical" evidence="1">
    <location>
        <begin position="6"/>
        <end position="22"/>
    </location>
</feature>
<evidence type="ECO:0000256" key="1">
    <source>
        <dbReference type="SAM" id="Phobius"/>
    </source>
</evidence>
<name>A0A0A9CW73_ARUDO</name>
<sequence>MVLFQVLFYVYFLSILLLKLLATKTQPEKLFDFLRESEHSCLLGYHKLIYCKMEDLCCCHVLCKHNYQVACKSLGC</sequence>